<evidence type="ECO:0000313" key="2">
    <source>
        <dbReference type="Proteomes" id="UP000029644"/>
    </source>
</evidence>
<reference evidence="1 2" key="1">
    <citation type="journal article" date="2014" name="Genome Announc.">
        <title>Draft Genome Sequences of Marine Flavobacterium Algibacter lectus Strains SS8 and NR4.</title>
        <authorList>
            <person name="Takatani N."/>
            <person name="Nakanishi M."/>
            <person name="Meirelles P."/>
            <person name="Mino S."/>
            <person name="Suda W."/>
            <person name="Oshima K."/>
            <person name="Hattori M."/>
            <person name="Ohkuma M."/>
            <person name="Hosokawa M."/>
            <person name="Miyashita K."/>
            <person name="Thompson F.L."/>
            <person name="Niwa A."/>
            <person name="Sawabe T."/>
            <person name="Sawabe T."/>
        </authorList>
    </citation>
    <scope>NUCLEOTIDE SEQUENCE [LARGE SCALE GENOMIC DNA]</scope>
    <source>
        <strain evidence="1 2">JCM 19300</strain>
    </source>
</reference>
<dbReference type="Proteomes" id="UP000029644">
    <property type="component" value="Unassembled WGS sequence"/>
</dbReference>
<protein>
    <submittedName>
        <fullName evidence="1">Uncharacterized protein</fullName>
    </submittedName>
</protein>
<sequence length="216" mass="24361">MKNKMKSTINFILFLGALTVVSCKKENTFNDYKFSEKGSVITCDNQNTALINEALFSFEADIAAFYAQNGQENVPNAYGQFLRVASINRIKYEDMVSPHTVKVFEALKHVNDLWDANNPDSHLNYKGDLLECISSNLKDKKLKTTYDALVATNSMKPELFGTPLARNYRAAASDKNLAAYIALDLYYAKLFGIDLSNVKEKTVVEQKVDFNKRPTK</sequence>
<dbReference type="AlphaFoldDB" id="A0A090WA53"/>
<dbReference type="EMBL" id="BBNQ01000018">
    <property type="protein sequence ID" value="GAL64402.1"/>
    <property type="molecule type" value="Genomic_DNA"/>
</dbReference>
<comment type="caution">
    <text evidence="1">The sequence shown here is derived from an EMBL/GenBank/DDBJ whole genome shotgun (WGS) entry which is preliminary data.</text>
</comment>
<evidence type="ECO:0000313" key="1">
    <source>
        <dbReference type="EMBL" id="GAL64402.1"/>
    </source>
</evidence>
<name>A0A090WA53_9FLAO</name>
<organism evidence="1 2">
    <name type="scientific">Algibacter lectus</name>
    <dbReference type="NCBI Taxonomy" id="221126"/>
    <lineage>
        <taxon>Bacteria</taxon>
        <taxon>Pseudomonadati</taxon>
        <taxon>Bacteroidota</taxon>
        <taxon>Flavobacteriia</taxon>
        <taxon>Flavobacteriales</taxon>
        <taxon>Flavobacteriaceae</taxon>
        <taxon>Algibacter</taxon>
    </lineage>
</organism>
<accession>A0A090WA53</accession>
<dbReference type="PROSITE" id="PS51257">
    <property type="entry name" value="PROKAR_LIPOPROTEIN"/>
    <property type="match status" value="1"/>
</dbReference>
<proteinExistence type="predicted"/>
<gene>
    <name evidence="1" type="ORF">JCM19300_539</name>
</gene>